<protein>
    <submittedName>
        <fullName evidence="4">DUF3558 domain-containing protein</fullName>
    </submittedName>
</protein>
<evidence type="ECO:0000313" key="4">
    <source>
        <dbReference type="EMBL" id="QTR01141.1"/>
    </source>
</evidence>
<feature type="signal peptide" evidence="2">
    <location>
        <begin position="1"/>
        <end position="20"/>
    </location>
</feature>
<dbReference type="PROSITE" id="PS51257">
    <property type="entry name" value="PROKAR_LIPOPROTEIN"/>
    <property type="match status" value="1"/>
</dbReference>
<proteinExistence type="predicted"/>
<dbReference type="Proteomes" id="UP000671828">
    <property type="component" value="Chromosome"/>
</dbReference>
<feature type="region of interest" description="Disordered" evidence="1">
    <location>
        <begin position="24"/>
        <end position="57"/>
    </location>
</feature>
<feature type="chain" id="PRO_5035911296" evidence="2">
    <location>
        <begin position="21"/>
        <end position="200"/>
    </location>
</feature>
<gene>
    <name evidence="4" type="ORF">J7S33_16720</name>
    <name evidence="3" type="ORF">JOE68_003249</name>
</gene>
<evidence type="ECO:0000256" key="1">
    <source>
        <dbReference type="SAM" id="MobiDB-lite"/>
    </source>
</evidence>
<evidence type="ECO:0000313" key="3">
    <source>
        <dbReference type="EMBL" id="MBM7812384.1"/>
    </source>
</evidence>
<dbReference type="Proteomes" id="UP001195724">
    <property type="component" value="Unassembled WGS sequence"/>
</dbReference>
<dbReference type="RefSeq" id="WP_204843161.1">
    <property type="nucleotide sequence ID" value="NZ_JAFBCL010000001.1"/>
</dbReference>
<accession>A0A8T8HRY5</accession>
<organism evidence="4 5">
    <name type="scientific">Saccharothrix algeriensis</name>
    <dbReference type="NCBI Taxonomy" id="173560"/>
    <lineage>
        <taxon>Bacteria</taxon>
        <taxon>Bacillati</taxon>
        <taxon>Actinomycetota</taxon>
        <taxon>Actinomycetes</taxon>
        <taxon>Pseudonocardiales</taxon>
        <taxon>Pseudonocardiaceae</taxon>
        <taxon>Saccharothrix</taxon>
    </lineage>
</organism>
<dbReference type="AlphaFoldDB" id="A0A8T8HRY5"/>
<dbReference type="Pfam" id="PF12079">
    <property type="entry name" value="DUF3558"/>
    <property type="match status" value="1"/>
</dbReference>
<sequence>MTRRAPRVLAPVLVVGAVLASCTDKESGTAGPATTTAPDTATTTTPAGRSAEARRPRELKVDGVDPCKLLTAEQMARLGVTRSSRNDSDIVKTGDVPTCEFRGDLSTNYGVAVIAGKGVDYWTGKGNTDVSEVRVAGFAAKQISLSGVEADCAIAVDVADGQQLYVDYIPVGSRRPAKDEMCRNVVLGAELALTTLQDPG</sequence>
<evidence type="ECO:0000256" key="2">
    <source>
        <dbReference type="SAM" id="SignalP"/>
    </source>
</evidence>
<reference evidence="4" key="2">
    <citation type="submission" date="2021-04" db="EMBL/GenBank/DDBJ databases">
        <title>Saccharothrix algeriensis WGS.</title>
        <authorList>
            <person name="Stuskova K."/>
            <person name="Hakalova E."/>
            <person name="Tebbal A.B."/>
            <person name="Eichmeier A."/>
        </authorList>
    </citation>
    <scope>NUCLEOTIDE SEQUENCE</scope>
    <source>
        <strain evidence="4">NRRL B-24137</strain>
    </source>
</reference>
<dbReference type="InterPro" id="IPR024520">
    <property type="entry name" value="DUF3558"/>
</dbReference>
<reference evidence="3 6" key="1">
    <citation type="submission" date="2021-01" db="EMBL/GenBank/DDBJ databases">
        <title>Sequencing the genomes of 1000 actinobacteria strains.</title>
        <authorList>
            <person name="Klenk H.-P."/>
        </authorList>
    </citation>
    <scope>NUCLEOTIDE SEQUENCE [LARGE SCALE GENOMIC DNA]</scope>
    <source>
        <strain evidence="3 6">DSM 44581</strain>
    </source>
</reference>
<keyword evidence="2" id="KW-0732">Signal</keyword>
<dbReference type="EMBL" id="JAFBCL010000001">
    <property type="protein sequence ID" value="MBM7812384.1"/>
    <property type="molecule type" value="Genomic_DNA"/>
</dbReference>
<feature type="compositionally biased region" description="Low complexity" evidence="1">
    <location>
        <begin position="28"/>
        <end position="48"/>
    </location>
</feature>
<evidence type="ECO:0000313" key="5">
    <source>
        <dbReference type="Proteomes" id="UP000671828"/>
    </source>
</evidence>
<evidence type="ECO:0000313" key="6">
    <source>
        <dbReference type="Proteomes" id="UP001195724"/>
    </source>
</evidence>
<name>A0A8T8HRY5_9PSEU</name>
<dbReference type="EMBL" id="CP072788">
    <property type="protein sequence ID" value="QTR01141.1"/>
    <property type="molecule type" value="Genomic_DNA"/>
</dbReference>
<keyword evidence="6" id="KW-1185">Reference proteome</keyword>